<dbReference type="RefSeq" id="WP_246905221.1">
    <property type="nucleotide sequence ID" value="NZ_JALJRB010000007.1"/>
</dbReference>
<feature type="transmembrane region" description="Helical" evidence="1">
    <location>
        <begin position="104"/>
        <end position="129"/>
    </location>
</feature>
<sequence length="213" mass="23173">MNWLADTLTSSIGKKWLMALTGLSFCVFLFTHLAGNLTLYGGRAAFNAYAEQLHSLGALLLVAELGLLLFALIHVVTGLTLFLQNLKARPVRYQVNKSGGGRTIGSATMPYTGLLLLLFVVFHLINFSFVDKTGTTIYDIVTQAFADPLYVLLYVAAMIVAAIHVSHGLWSAFQTIGANHLKYMPAIRILSILFALVVACGFGFLPIYLLISA</sequence>
<dbReference type="Gene3D" id="1.20.1300.10">
    <property type="entry name" value="Fumarate reductase/succinate dehydrogenase, transmembrane subunit"/>
    <property type="match status" value="1"/>
</dbReference>
<name>A0AA41R451_9BACT</name>
<evidence type="ECO:0000313" key="2">
    <source>
        <dbReference type="EMBL" id="MCJ8500540.1"/>
    </source>
</evidence>
<feature type="transmembrane region" description="Helical" evidence="1">
    <location>
        <begin position="185"/>
        <end position="211"/>
    </location>
</feature>
<organism evidence="2 3">
    <name type="scientific">Desulfatitalea alkaliphila</name>
    <dbReference type="NCBI Taxonomy" id="2929485"/>
    <lineage>
        <taxon>Bacteria</taxon>
        <taxon>Pseudomonadati</taxon>
        <taxon>Thermodesulfobacteriota</taxon>
        <taxon>Desulfobacteria</taxon>
        <taxon>Desulfobacterales</taxon>
        <taxon>Desulfosarcinaceae</taxon>
        <taxon>Desulfatitalea</taxon>
    </lineage>
</organism>
<accession>A0AA41R451</accession>
<keyword evidence="1" id="KW-0812">Transmembrane</keyword>
<dbReference type="Proteomes" id="UP001165427">
    <property type="component" value="Unassembled WGS sequence"/>
</dbReference>
<protein>
    <submittedName>
        <fullName evidence="2">Succinate dehydrogenase cytochrome b subunit</fullName>
    </submittedName>
</protein>
<dbReference type="InterPro" id="IPR034804">
    <property type="entry name" value="SQR/QFR_C/D"/>
</dbReference>
<keyword evidence="1" id="KW-1133">Transmembrane helix</keyword>
<gene>
    <name evidence="2" type="ORF">MRX98_08145</name>
</gene>
<dbReference type="NCBIfam" id="TIGR02046">
    <property type="entry name" value="sdhC_b558_fam"/>
    <property type="match status" value="1"/>
</dbReference>
<feature type="transmembrane region" description="Helical" evidence="1">
    <location>
        <begin position="149"/>
        <end position="173"/>
    </location>
</feature>
<feature type="transmembrane region" description="Helical" evidence="1">
    <location>
        <begin position="16"/>
        <end position="35"/>
    </location>
</feature>
<keyword evidence="3" id="KW-1185">Reference proteome</keyword>
<comment type="caution">
    <text evidence="2">The sequence shown here is derived from an EMBL/GenBank/DDBJ whole genome shotgun (WGS) entry which is preliminary data.</text>
</comment>
<dbReference type="AlphaFoldDB" id="A0AA41R451"/>
<reference evidence="2" key="1">
    <citation type="submission" date="2022-04" db="EMBL/GenBank/DDBJ databases">
        <title>Desulfatitalea alkaliphila sp. nov., a novel anaerobic sulfate-reducing bacterium isolated from terrestrial mud volcano, Taman Peninsula, Russia.</title>
        <authorList>
            <person name="Khomyakova M.A."/>
            <person name="Merkel A.Y."/>
            <person name="Slobodkin A.I."/>
        </authorList>
    </citation>
    <scope>NUCLEOTIDE SEQUENCE</scope>
    <source>
        <strain evidence="2">M08but</strain>
    </source>
</reference>
<dbReference type="CDD" id="cd03498">
    <property type="entry name" value="SQR_TypeB_2_TM"/>
    <property type="match status" value="1"/>
</dbReference>
<evidence type="ECO:0000256" key="1">
    <source>
        <dbReference type="SAM" id="Phobius"/>
    </source>
</evidence>
<dbReference type="SUPFAM" id="SSF81343">
    <property type="entry name" value="Fumarate reductase respiratory complex transmembrane subunits"/>
    <property type="match status" value="1"/>
</dbReference>
<dbReference type="InterPro" id="IPR011138">
    <property type="entry name" value="Cytochrome_b-558"/>
</dbReference>
<feature type="transmembrane region" description="Helical" evidence="1">
    <location>
        <begin position="55"/>
        <end position="83"/>
    </location>
</feature>
<dbReference type="GO" id="GO:0016020">
    <property type="term" value="C:membrane"/>
    <property type="evidence" value="ECO:0007669"/>
    <property type="project" value="InterPro"/>
</dbReference>
<proteinExistence type="predicted"/>
<evidence type="ECO:0000313" key="3">
    <source>
        <dbReference type="Proteomes" id="UP001165427"/>
    </source>
</evidence>
<keyword evidence="1" id="KW-0472">Membrane</keyword>
<dbReference type="EMBL" id="JALJRB010000007">
    <property type="protein sequence ID" value="MCJ8500540.1"/>
    <property type="molecule type" value="Genomic_DNA"/>
</dbReference>